<evidence type="ECO:0000313" key="2">
    <source>
        <dbReference type="Proteomes" id="UP000740926"/>
    </source>
</evidence>
<comment type="caution">
    <text evidence="1">The sequence shown here is derived from an EMBL/GenBank/DDBJ whole genome shotgun (WGS) entry which is preliminary data.</text>
</comment>
<keyword evidence="2" id="KW-1185">Reference proteome</keyword>
<organism evidence="1 2">
    <name type="scientific">Rhizopus delemar</name>
    <dbReference type="NCBI Taxonomy" id="936053"/>
    <lineage>
        <taxon>Eukaryota</taxon>
        <taxon>Fungi</taxon>
        <taxon>Fungi incertae sedis</taxon>
        <taxon>Mucoromycota</taxon>
        <taxon>Mucoromycotina</taxon>
        <taxon>Mucoromycetes</taxon>
        <taxon>Mucorales</taxon>
        <taxon>Mucorineae</taxon>
        <taxon>Rhizopodaceae</taxon>
        <taxon>Rhizopus</taxon>
    </lineage>
</organism>
<proteinExistence type="predicted"/>
<dbReference type="EMBL" id="JAANIU010000504">
    <property type="protein sequence ID" value="KAG1571813.1"/>
    <property type="molecule type" value="Genomic_DNA"/>
</dbReference>
<dbReference type="Proteomes" id="UP000740926">
    <property type="component" value="Unassembled WGS sequence"/>
</dbReference>
<protein>
    <submittedName>
        <fullName evidence="1">Uncharacterized protein</fullName>
    </submittedName>
</protein>
<sequence length="128" mass="14492">MVRYVRKPPGEKSVAGRIRILQQTVSRLKERSMVDKFFISVCCNSNDPIVEGDMKLEGKDIQKLITKTDGTMQGKVALDDICSFVNIDGQILIELISYLTNTKKVCLVVIDYAGLSTNVDNLRNFIWY</sequence>
<gene>
    <name evidence="1" type="ORF">G6F50_004280</name>
</gene>
<accession>A0A9P6Z7S7</accession>
<dbReference type="AlphaFoldDB" id="A0A9P6Z7S7"/>
<evidence type="ECO:0000313" key="1">
    <source>
        <dbReference type="EMBL" id="KAG1571813.1"/>
    </source>
</evidence>
<reference evidence="1 2" key="1">
    <citation type="journal article" date="2020" name="Microb. Genom.">
        <title>Genetic diversity of clinical and environmental Mucorales isolates obtained from an investigation of mucormycosis cases among solid organ transplant recipients.</title>
        <authorList>
            <person name="Nguyen M.H."/>
            <person name="Kaul D."/>
            <person name="Muto C."/>
            <person name="Cheng S.J."/>
            <person name="Richter R.A."/>
            <person name="Bruno V.M."/>
            <person name="Liu G."/>
            <person name="Beyhan S."/>
            <person name="Sundermann A.J."/>
            <person name="Mounaud S."/>
            <person name="Pasculle A.W."/>
            <person name="Nierman W.C."/>
            <person name="Driscoll E."/>
            <person name="Cumbie R."/>
            <person name="Clancy C.J."/>
            <person name="Dupont C.L."/>
        </authorList>
    </citation>
    <scope>NUCLEOTIDE SEQUENCE [LARGE SCALE GENOMIC DNA]</scope>
    <source>
        <strain evidence="1 2">GL24</strain>
    </source>
</reference>
<name>A0A9P6Z7S7_9FUNG</name>